<dbReference type="InterPro" id="IPR050469">
    <property type="entry name" value="Diguanylate_Cyclase"/>
</dbReference>
<keyword evidence="4" id="KW-0812">Transmembrane</keyword>
<feature type="transmembrane region" description="Helical" evidence="4">
    <location>
        <begin position="153"/>
        <end position="172"/>
    </location>
</feature>
<dbReference type="EMBL" id="MKQS01000019">
    <property type="protein sequence ID" value="OFE42990.1"/>
    <property type="molecule type" value="Genomic_DNA"/>
</dbReference>
<dbReference type="PANTHER" id="PTHR45138">
    <property type="entry name" value="REGULATORY COMPONENTS OF SENSORY TRANSDUCTION SYSTEM"/>
    <property type="match status" value="1"/>
</dbReference>
<dbReference type="FunFam" id="3.30.70.270:FF:000001">
    <property type="entry name" value="Diguanylate cyclase domain protein"/>
    <property type="match status" value="1"/>
</dbReference>
<feature type="transmembrane region" description="Helical" evidence="4">
    <location>
        <begin position="179"/>
        <end position="197"/>
    </location>
</feature>
<dbReference type="PROSITE" id="PS50887">
    <property type="entry name" value="GGDEF"/>
    <property type="match status" value="1"/>
</dbReference>
<gene>
    <name evidence="6" type="ORF">BJN41_10995</name>
</gene>
<comment type="catalytic activity">
    <reaction evidence="3">
        <text>2 GTP = 3',3'-c-di-GMP + 2 diphosphate</text>
        <dbReference type="Rhea" id="RHEA:24898"/>
        <dbReference type="ChEBI" id="CHEBI:33019"/>
        <dbReference type="ChEBI" id="CHEBI:37565"/>
        <dbReference type="ChEBI" id="CHEBI:58805"/>
        <dbReference type="EC" id="2.7.7.65"/>
    </reaction>
</comment>
<dbReference type="InterPro" id="IPR000160">
    <property type="entry name" value="GGDEF_dom"/>
</dbReference>
<evidence type="ECO:0000256" key="4">
    <source>
        <dbReference type="SAM" id="Phobius"/>
    </source>
</evidence>
<evidence type="ECO:0000313" key="7">
    <source>
        <dbReference type="Proteomes" id="UP000186931"/>
    </source>
</evidence>
<feature type="transmembrane region" description="Helical" evidence="4">
    <location>
        <begin position="129"/>
        <end position="147"/>
    </location>
</feature>
<evidence type="ECO:0000256" key="3">
    <source>
        <dbReference type="ARBA" id="ARBA00034247"/>
    </source>
</evidence>
<feature type="transmembrane region" description="Helical" evidence="4">
    <location>
        <begin position="73"/>
        <end position="92"/>
    </location>
</feature>
<accession>A0A1E8E028</accession>
<dbReference type="InterPro" id="IPR029787">
    <property type="entry name" value="Nucleotide_cyclase"/>
</dbReference>
<dbReference type="STRING" id="202956.BJN41_10995"/>
<dbReference type="InterPro" id="IPR043128">
    <property type="entry name" value="Rev_trsase/Diguanyl_cyclase"/>
</dbReference>
<dbReference type="RefSeq" id="WP_070155026.1">
    <property type="nucleotide sequence ID" value="NZ_MKQS01000019.1"/>
</dbReference>
<evidence type="ECO:0000259" key="5">
    <source>
        <dbReference type="PROSITE" id="PS50887"/>
    </source>
</evidence>
<feature type="domain" description="GGDEF" evidence="5">
    <location>
        <begin position="278"/>
        <end position="411"/>
    </location>
</feature>
<protein>
    <recommendedName>
        <fullName evidence="2">diguanylate cyclase</fullName>
        <ecNumber evidence="2">2.7.7.65</ecNumber>
    </recommendedName>
</protein>
<sequence>MSVKARMGQQFHSKVLSDQEASAKLLKVTECDLENRQAIETALQHPTAPLPPKFEAHFDQYQYLHQRRYLRQVNYIGQMVFLLYFFVDYFVIPDVSLLSGIIRVFAVTLALVGNYFCFKYVKDIQLLDLILPISATLCCGVWFYILSQSHSPWVGYYLYAAVIFVVMANLCIQVRFRPALYNSLLMSVLIFLSAVSLTTLQDALIFMVVYIPMWLLSLYISWSNTLNARHHFLRSLLDDWNFHTLQALAHTDELTQLNNRRQFVHMAEHKIHKWPKSNSSCLLMFDVDFFKHINDTYGHDVGDRVLQNIAEIARKEMRRKDILARFGGEEFIALLSETSLDEAMMISERLRQKIAQHQICIGNKCFNFTVSIGVSSLKPQQTDLQLLIKEADLALYQAKQSGRNCVISYDVGMSEPPEPILKKKLNPE</sequence>
<evidence type="ECO:0000256" key="1">
    <source>
        <dbReference type="ARBA" id="ARBA00001946"/>
    </source>
</evidence>
<dbReference type="GO" id="GO:0052621">
    <property type="term" value="F:diguanylate cyclase activity"/>
    <property type="evidence" value="ECO:0007669"/>
    <property type="project" value="UniProtKB-EC"/>
</dbReference>
<feature type="transmembrane region" description="Helical" evidence="4">
    <location>
        <begin position="98"/>
        <end position="117"/>
    </location>
</feature>
<organism evidence="6 7">
    <name type="scientific">Acinetobacter towneri</name>
    <dbReference type="NCBI Taxonomy" id="202956"/>
    <lineage>
        <taxon>Bacteria</taxon>
        <taxon>Pseudomonadati</taxon>
        <taxon>Pseudomonadota</taxon>
        <taxon>Gammaproteobacteria</taxon>
        <taxon>Moraxellales</taxon>
        <taxon>Moraxellaceae</taxon>
        <taxon>Acinetobacter</taxon>
    </lineage>
</organism>
<comment type="cofactor">
    <cofactor evidence="1">
        <name>Mg(2+)</name>
        <dbReference type="ChEBI" id="CHEBI:18420"/>
    </cofactor>
</comment>
<dbReference type="Gene3D" id="3.30.70.270">
    <property type="match status" value="1"/>
</dbReference>
<dbReference type="AlphaFoldDB" id="A0A1E8E028"/>
<keyword evidence="4" id="KW-1133">Transmembrane helix</keyword>
<proteinExistence type="predicted"/>
<reference evidence="6 7" key="1">
    <citation type="submission" date="2016-10" db="EMBL/GenBank/DDBJ databases">
        <title>Genome of airborne Acinetobacter sp. 5-2Ac02 in the hospital environment: Species near to Acinetobacter towneri.</title>
        <authorList>
            <person name="Barbosa B."/>
            <person name="Fernandez-Garcia L."/>
            <person name="Gato E."/>
            <person name="Leao R."/>
            <person name="Albano R."/>
            <person name="Fernandez B."/>
            <person name="Fernandez-Cuenca F."/>
            <person name="Marques E."/>
            <person name="Tomas M."/>
        </authorList>
    </citation>
    <scope>NUCLEOTIDE SEQUENCE [LARGE SCALE GENOMIC DNA]</scope>
    <source>
        <strain evidence="6 7">5-2Ac02</strain>
    </source>
</reference>
<dbReference type="NCBIfam" id="TIGR00254">
    <property type="entry name" value="GGDEF"/>
    <property type="match status" value="1"/>
</dbReference>
<evidence type="ECO:0000313" key="6">
    <source>
        <dbReference type="EMBL" id="OFE42990.1"/>
    </source>
</evidence>
<evidence type="ECO:0000256" key="2">
    <source>
        <dbReference type="ARBA" id="ARBA00012528"/>
    </source>
</evidence>
<name>A0A1E8E028_9GAMM</name>
<dbReference type="CDD" id="cd01949">
    <property type="entry name" value="GGDEF"/>
    <property type="match status" value="1"/>
</dbReference>
<dbReference type="PANTHER" id="PTHR45138:SF9">
    <property type="entry name" value="DIGUANYLATE CYCLASE DGCM-RELATED"/>
    <property type="match status" value="1"/>
</dbReference>
<dbReference type="SUPFAM" id="SSF55073">
    <property type="entry name" value="Nucleotide cyclase"/>
    <property type="match status" value="1"/>
</dbReference>
<dbReference type="Proteomes" id="UP000186931">
    <property type="component" value="Unassembled WGS sequence"/>
</dbReference>
<dbReference type="EC" id="2.7.7.65" evidence="2"/>
<dbReference type="SMART" id="SM00267">
    <property type="entry name" value="GGDEF"/>
    <property type="match status" value="1"/>
</dbReference>
<feature type="transmembrane region" description="Helical" evidence="4">
    <location>
        <begin position="203"/>
        <end position="222"/>
    </location>
</feature>
<comment type="caution">
    <text evidence="6">The sequence shown here is derived from an EMBL/GenBank/DDBJ whole genome shotgun (WGS) entry which is preliminary data.</text>
</comment>
<dbReference type="Pfam" id="PF00990">
    <property type="entry name" value="GGDEF"/>
    <property type="match status" value="1"/>
</dbReference>
<keyword evidence="4" id="KW-0472">Membrane</keyword>